<feature type="transmembrane region" description="Helical" evidence="1">
    <location>
        <begin position="50"/>
        <end position="83"/>
    </location>
</feature>
<comment type="caution">
    <text evidence="2">The sequence shown here is derived from an EMBL/GenBank/DDBJ whole genome shotgun (WGS) entry which is preliminary data.</text>
</comment>
<dbReference type="GeneID" id="60683025"/>
<dbReference type="OrthoDB" id="10003927at2"/>
<sequence length="172" mass="18976">MSKIRMVKAYFIAVIAGILVVDVIILTLFLTDFILVEKSYFLPSEIFSGFWGLIILLLLIFAYEFPIAAITAAPFTLACIFLIGITWDSTHRNSIILGALCPIASISSFSIIFIMPMTAAADTEKYRFNEYILPALALSIPLIPSGAVAGSVFWRMGLRPKAPQNQPVLQNQ</sequence>
<protein>
    <submittedName>
        <fullName evidence="2">Uncharacterized protein</fullName>
    </submittedName>
</protein>
<feature type="transmembrane region" description="Helical" evidence="1">
    <location>
        <begin position="9"/>
        <end position="30"/>
    </location>
</feature>
<reference evidence="2 3" key="1">
    <citation type="submission" date="2018-08" db="EMBL/GenBank/DDBJ databases">
        <title>Genome sequencing of Agrobacterium vitis strain ICMP 10754.</title>
        <authorList>
            <person name="Visnovsky S.B."/>
            <person name="Pitman A.R."/>
        </authorList>
    </citation>
    <scope>NUCLEOTIDE SEQUENCE [LARGE SCALE GENOMIC DNA]</scope>
    <source>
        <strain evidence="2 3">ICMP 10754</strain>
    </source>
</reference>
<name>A0A368NSC6_AGRVI</name>
<dbReference type="Proteomes" id="UP000436911">
    <property type="component" value="Unassembled WGS sequence"/>
</dbReference>
<proteinExistence type="predicted"/>
<evidence type="ECO:0000313" key="3">
    <source>
        <dbReference type="Proteomes" id="UP000436911"/>
    </source>
</evidence>
<organism evidence="2 3">
    <name type="scientific">Agrobacterium vitis</name>
    <name type="common">Rhizobium vitis</name>
    <dbReference type="NCBI Taxonomy" id="373"/>
    <lineage>
        <taxon>Bacteria</taxon>
        <taxon>Pseudomonadati</taxon>
        <taxon>Pseudomonadota</taxon>
        <taxon>Alphaproteobacteria</taxon>
        <taxon>Hyphomicrobiales</taxon>
        <taxon>Rhizobiaceae</taxon>
        <taxon>Rhizobium/Agrobacterium group</taxon>
        <taxon>Agrobacterium</taxon>
    </lineage>
</organism>
<keyword evidence="1" id="KW-0472">Membrane</keyword>
<feature type="transmembrane region" description="Helical" evidence="1">
    <location>
        <begin position="95"/>
        <end position="119"/>
    </location>
</feature>
<dbReference type="AlphaFoldDB" id="A0A368NSC6"/>
<feature type="transmembrane region" description="Helical" evidence="1">
    <location>
        <begin position="131"/>
        <end position="154"/>
    </location>
</feature>
<keyword evidence="1" id="KW-1133">Transmembrane helix</keyword>
<accession>A0A368NSC6</accession>
<evidence type="ECO:0000313" key="2">
    <source>
        <dbReference type="EMBL" id="KAA3526832.1"/>
    </source>
</evidence>
<gene>
    <name evidence="2" type="ORF">DXT89_12785</name>
</gene>
<keyword evidence="1" id="KW-0812">Transmembrane</keyword>
<dbReference type="RefSeq" id="WP_060718110.1">
    <property type="nucleotide sequence ID" value="NZ_CP055265.1"/>
</dbReference>
<evidence type="ECO:0000256" key="1">
    <source>
        <dbReference type="SAM" id="Phobius"/>
    </source>
</evidence>
<dbReference type="EMBL" id="QUSG01000006">
    <property type="protein sequence ID" value="KAA3526832.1"/>
    <property type="molecule type" value="Genomic_DNA"/>
</dbReference>